<dbReference type="KEGG" id="csy:CENSYa_0477"/>
<keyword evidence="6" id="KW-0418">Kinase</keyword>
<dbReference type="PATRIC" id="fig|414004.10.peg.436"/>
<keyword evidence="3" id="KW-0378">Hydrolase</keyword>
<sequence>MRYVRGGPLSLLADLKSGKRGAVAKAISSVENGAAGSRALMKSIFRDPGDSVIIGITGPAGSGKSSLINRAAIELGRLGARPAVLAVDPTSHLTGGAILGDRVRMAESADSGTYIRSIASRGATGAVSAHVRDITRVLEYAGFNPVIIESVGAGQTEVEISRIADITVVVFNPHTGDGIQAVKAGITEIGDICVVNKGDLPGAQKLQEALKEFVGSDGGPPVLMASAKTGSGVKALARMLYKMMEAGARREGRLEEELRGVILNNIKERIDSMLDADETYQECLKKVRARRMDPREAAEKVARKLVG</sequence>
<comment type="similarity">
    <text evidence="1">Belongs to the SIMIBI class G3E GTPase family. ArgK/MeaB subfamily.</text>
</comment>
<dbReference type="GO" id="GO:0003924">
    <property type="term" value="F:GTPase activity"/>
    <property type="evidence" value="ECO:0007669"/>
    <property type="project" value="InterPro"/>
</dbReference>
<proteinExistence type="inferred from homology"/>
<keyword evidence="4" id="KW-0342">GTP-binding</keyword>
<evidence type="ECO:0000256" key="5">
    <source>
        <dbReference type="ARBA" id="ARBA00023186"/>
    </source>
</evidence>
<dbReference type="InterPro" id="IPR027417">
    <property type="entry name" value="P-loop_NTPase"/>
</dbReference>
<dbReference type="EnsemblBacteria" id="ABK77111">
    <property type="protein sequence ID" value="ABK77111"/>
    <property type="gene ID" value="CENSYa_0477"/>
</dbReference>
<dbReference type="Gene3D" id="3.40.50.300">
    <property type="entry name" value="P-loop containing nucleotide triphosphate hydrolases"/>
    <property type="match status" value="1"/>
</dbReference>
<dbReference type="GO" id="GO:0005525">
    <property type="term" value="F:GTP binding"/>
    <property type="evidence" value="ECO:0007669"/>
    <property type="project" value="UniProtKB-KW"/>
</dbReference>
<name>A0RUU4_CENSY</name>
<dbReference type="Proteomes" id="UP000000758">
    <property type="component" value="Chromosome"/>
</dbReference>
<dbReference type="NCBIfam" id="TIGR00750">
    <property type="entry name" value="lao"/>
    <property type="match status" value="1"/>
</dbReference>
<dbReference type="PANTHER" id="PTHR43087">
    <property type="entry name" value="LYSINE/ARGININE/ORNITHINE TRANSPORT SYSTEM KINASE"/>
    <property type="match status" value="1"/>
</dbReference>
<dbReference type="STRING" id="414004.CENSYa_0477"/>
<keyword evidence="5" id="KW-0143">Chaperone</keyword>
<dbReference type="Pfam" id="PF03308">
    <property type="entry name" value="MeaB"/>
    <property type="match status" value="1"/>
</dbReference>
<dbReference type="HOGENOM" id="CLU_043725_1_1_2"/>
<evidence type="ECO:0000256" key="4">
    <source>
        <dbReference type="ARBA" id="ARBA00023134"/>
    </source>
</evidence>
<dbReference type="InterPro" id="IPR005129">
    <property type="entry name" value="GTPase_ArgK"/>
</dbReference>
<keyword evidence="6" id="KW-0808">Transferase</keyword>
<organism evidence="6 7">
    <name type="scientific">Cenarchaeum symbiosum (strain A)</name>
    <dbReference type="NCBI Taxonomy" id="414004"/>
    <lineage>
        <taxon>Archaea</taxon>
        <taxon>Nitrososphaerota</taxon>
        <taxon>Candidatus Cenarchaeales</taxon>
        <taxon>Candidatus Cenarchaeaceae</taxon>
        <taxon>Candidatus Cenarchaeum</taxon>
    </lineage>
</organism>
<gene>
    <name evidence="6" type="ordered locus">CENSYa_0477</name>
</gene>
<evidence type="ECO:0000256" key="3">
    <source>
        <dbReference type="ARBA" id="ARBA00022801"/>
    </source>
</evidence>
<dbReference type="PANTHER" id="PTHR43087:SF1">
    <property type="entry name" value="LAO_AO TRANSPORT SYSTEM ATPASE"/>
    <property type="match status" value="1"/>
</dbReference>
<evidence type="ECO:0000256" key="1">
    <source>
        <dbReference type="ARBA" id="ARBA00009625"/>
    </source>
</evidence>
<protein>
    <submittedName>
        <fullName evidence="6">Periplasmic protein kinase ArgK</fullName>
    </submittedName>
</protein>
<dbReference type="SUPFAM" id="SSF52540">
    <property type="entry name" value="P-loop containing nucleoside triphosphate hydrolases"/>
    <property type="match status" value="1"/>
</dbReference>
<evidence type="ECO:0000256" key="2">
    <source>
        <dbReference type="ARBA" id="ARBA00022741"/>
    </source>
</evidence>
<dbReference type="GO" id="GO:0016301">
    <property type="term" value="F:kinase activity"/>
    <property type="evidence" value="ECO:0007669"/>
    <property type="project" value="UniProtKB-KW"/>
</dbReference>
<dbReference type="InterPro" id="IPR052040">
    <property type="entry name" value="GTPase/Isobutyryl-CoA_mutase"/>
</dbReference>
<keyword evidence="7" id="KW-1185">Reference proteome</keyword>
<keyword evidence="2" id="KW-0547">Nucleotide-binding</keyword>
<evidence type="ECO:0000313" key="6">
    <source>
        <dbReference type="EMBL" id="ABK77111.1"/>
    </source>
</evidence>
<dbReference type="EMBL" id="DP000238">
    <property type="protein sequence ID" value="ABK77111.1"/>
    <property type="molecule type" value="Genomic_DNA"/>
</dbReference>
<reference evidence="6 7" key="1">
    <citation type="journal article" date="2006" name="Proc. Natl. Acad. Sci. U.S.A.">
        <title>Genomic analysis of the uncultivated marine crenarchaeote Cenarchaeum symbiosum.</title>
        <authorList>
            <person name="Hallam S.J."/>
            <person name="Konstantinidis K.T."/>
            <person name="Putnam N."/>
            <person name="Schleper C."/>
            <person name="Watanabe Y."/>
            <person name="Sugahara J."/>
            <person name="Preston C."/>
            <person name="de la Torre J."/>
            <person name="Richardson P.M."/>
            <person name="DeLong E.F."/>
        </authorList>
    </citation>
    <scope>NUCLEOTIDE SEQUENCE [LARGE SCALE GENOMIC DNA]</scope>
    <source>
        <strain evidence="7">A</strain>
    </source>
</reference>
<evidence type="ECO:0000313" key="7">
    <source>
        <dbReference type="Proteomes" id="UP000000758"/>
    </source>
</evidence>
<accession>A0RUU4</accession>
<dbReference type="AlphaFoldDB" id="A0RUU4"/>